<feature type="signal peptide" evidence="3">
    <location>
        <begin position="1"/>
        <end position="18"/>
    </location>
</feature>
<dbReference type="PROSITE" id="PS51257">
    <property type="entry name" value="PROKAR_LIPOPROTEIN"/>
    <property type="match status" value="1"/>
</dbReference>
<dbReference type="InterPro" id="IPR050468">
    <property type="entry name" value="Cuticle_Struct_Prot"/>
</dbReference>
<sequence>MLKFSIFVLFSLGCSCIAQKQYTTPVPILKQINRHNEDGSYSYGYEAADGSFKIETKSATGEVKGKYGYVDDSGNLREVAYGANQNGFHPSGDGISVAPAAPHSDSQYPPLQPGEIDDGQYREDPAIYNDPRYHSKPSKSSQFRVNASPAPARPSQTYSYSSQPAQQAAPAVPYRSQFQQQQPQYEQPITQTQRPYYQTRFSAPVAAAPIAPAPVAPAQNYYQPQPNYYNPPSNNNYYQQSNNNVDIFRGHPATNLDLATGSYSVTYG</sequence>
<dbReference type="GO" id="GO:0062129">
    <property type="term" value="C:chitin-based extracellular matrix"/>
    <property type="evidence" value="ECO:0007669"/>
    <property type="project" value="TreeGrafter"/>
</dbReference>
<evidence type="ECO:0000256" key="2">
    <source>
        <dbReference type="SAM" id="MobiDB-lite"/>
    </source>
</evidence>
<dbReference type="Pfam" id="PF00379">
    <property type="entry name" value="Chitin_bind_4"/>
    <property type="match status" value="1"/>
</dbReference>
<feature type="compositionally biased region" description="Low complexity" evidence="2">
    <location>
        <begin position="154"/>
        <end position="183"/>
    </location>
</feature>
<dbReference type="InterPro" id="IPR000618">
    <property type="entry name" value="Insect_cuticle"/>
</dbReference>
<dbReference type="AlphaFoldDB" id="A0A1J1HJ15"/>
<evidence type="ECO:0000256" key="3">
    <source>
        <dbReference type="SAM" id="SignalP"/>
    </source>
</evidence>
<proteinExistence type="predicted"/>
<gene>
    <name evidence="4" type="ORF">CLUMA_CG001826</name>
</gene>
<organism evidence="4 5">
    <name type="scientific">Clunio marinus</name>
    <dbReference type="NCBI Taxonomy" id="568069"/>
    <lineage>
        <taxon>Eukaryota</taxon>
        <taxon>Metazoa</taxon>
        <taxon>Ecdysozoa</taxon>
        <taxon>Arthropoda</taxon>
        <taxon>Hexapoda</taxon>
        <taxon>Insecta</taxon>
        <taxon>Pterygota</taxon>
        <taxon>Neoptera</taxon>
        <taxon>Endopterygota</taxon>
        <taxon>Diptera</taxon>
        <taxon>Nematocera</taxon>
        <taxon>Chironomoidea</taxon>
        <taxon>Chironomidae</taxon>
        <taxon>Clunio</taxon>
    </lineage>
</organism>
<reference evidence="4 5" key="1">
    <citation type="submission" date="2015-04" db="EMBL/GenBank/DDBJ databases">
        <authorList>
            <person name="Syromyatnikov M.Y."/>
            <person name="Popov V.N."/>
        </authorList>
    </citation>
    <scope>NUCLEOTIDE SEQUENCE [LARGE SCALE GENOMIC DNA]</scope>
</reference>
<dbReference type="PRINTS" id="PR00947">
    <property type="entry name" value="CUTICLE"/>
</dbReference>
<keyword evidence="1" id="KW-0193">Cuticle</keyword>
<keyword evidence="5" id="KW-1185">Reference proteome</keyword>
<evidence type="ECO:0000256" key="1">
    <source>
        <dbReference type="PROSITE-ProRule" id="PRU00497"/>
    </source>
</evidence>
<feature type="chain" id="PRO_5013108504" evidence="3">
    <location>
        <begin position="19"/>
        <end position="268"/>
    </location>
</feature>
<accession>A0A1J1HJ15</accession>
<dbReference type="Proteomes" id="UP000183832">
    <property type="component" value="Unassembled WGS sequence"/>
</dbReference>
<protein>
    <submittedName>
        <fullName evidence="4">CLUMA_CG001826, isoform A</fullName>
    </submittedName>
</protein>
<dbReference type="PROSITE" id="PS51155">
    <property type="entry name" value="CHIT_BIND_RR_2"/>
    <property type="match status" value="1"/>
</dbReference>
<dbReference type="OrthoDB" id="6371055at2759"/>
<dbReference type="STRING" id="568069.A0A1J1HJ15"/>
<dbReference type="GO" id="GO:0008010">
    <property type="term" value="F:structural constituent of chitin-based larval cuticle"/>
    <property type="evidence" value="ECO:0007669"/>
    <property type="project" value="TreeGrafter"/>
</dbReference>
<evidence type="ECO:0000313" key="5">
    <source>
        <dbReference type="Proteomes" id="UP000183832"/>
    </source>
</evidence>
<evidence type="ECO:0000313" key="4">
    <source>
        <dbReference type="EMBL" id="CRK88040.1"/>
    </source>
</evidence>
<dbReference type="EMBL" id="CVRI01000006">
    <property type="protein sequence ID" value="CRK88040.1"/>
    <property type="molecule type" value="Genomic_DNA"/>
</dbReference>
<feature type="region of interest" description="Disordered" evidence="2">
    <location>
        <begin position="82"/>
        <end position="183"/>
    </location>
</feature>
<name>A0A1J1HJ15_9DIPT</name>
<dbReference type="PANTHER" id="PTHR10380:SF234">
    <property type="entry name" value="CUTICULAR PROTEIN 97EA, ISOFORM A"/>
    <property type="match status" value="1"/>
</dbReference>
<dbReference type="PANTHER" id="PTHR10380">
    <property type="entry name" value="CUTICLE PROTEIN"/>
    <property type="match status" value="1"/>
</dbReference>
<keyword evidence="3" id="KW-0732">Signal</keyword>